<sequence length="708" mass="79344">MDDQVPKARVTRAAVHKACRPRAARACDACRTKKNKCDELYPCTYCKNRKLECIYKGQDAASRRYAPDYVRQLEDHVKNLSNRLESHSQESQKRRGPDPPAAAAEATNPSDSTLPLAEDQQQQQQHPTWPESQMATENEANAHDNYAASDYDVIPTPRSTSTRLAGEHEVSGVNSHTRNVEFYGTSSSVALLSHIQRNGGQDSSTADDAHALLVTSLHNPSFHSPDASSARVDAGTLSQPLLYSRHSRGFLDNYFSAIHYIHPILDRQLFLQRYERLWTGAEGTRVTSFAALCYSVLALGALVGVRPDDPLEGLTNLQWSRKFFDQAKTYCNQLGMVTDLEMVQCYFFLAKVCQNELSPHLCYMYVGLSVRTALAMGINRGPGPNARTDTARLKAESRTWWGLYSLETELSFAMGRPDTLGADLYHTRPYPLIQGSPDADTNQPELLEPPHCAIIRSMVDFSRLTRTVCHGIYLSDSPVLSTTALAFQIEKDLDRWIESLPEQIRPNISAGPPSTLKAARDPQWAKRQKLVLTIRYHNMRILLFGSLLLKSSGTERASIPDAHEATEKYLDSASKTIEIIYRTHEHNDFFRTWFYNTTYTVFAASIILVHVTRSSETDNQYLLERVGMAIEILDNMDECVVALEAAKLLRQAKEKAQSSVPFTSSQAAYDFEGTMLLNQYWGPLDLLGGDMDLDFAFQFSDLDAPSAS</sequence>
<keyword evidence="4" id="KW-0539">Nucleus</keyword>
<evidence type="ECO:0000259" key="6">
    <source>
        <dbReference type="PROSITE" id="PS50048"/>
    </source>
</evidence>
<accession>A0A444RUG3</accession>
<dbReference type="GO" id="GO:0005634">
    <property type="term" value="C:nucleus"/>
    <property type="evidence" value="ECO:0007669"/>
    <property type="project" value="TreeGrafter"/>
</dbReference>
<feature type="compositionally biased region" description="Basic and acidic residues" evidence="5">
    <location>
        <begin position="83"/>
        <end position="97"/>
    </location>
</feature>
<dbReference type="InterPro" id="IPR051127">
    <property type="entry name" value="Fungal_SecMet_Regulators"/>
</dbReference>
<dbReference type="CDD" id="cd00067">
    <property type="entry name" value="GAL4"/>
    <property type="match status" value="1"/>
</dbReference>
<dbReference type="CDD" id="cd12148">
    <property type="entry name" value="fungal_TF_MHR"/>
    <property type="match status" value="1"/>
</dbReference>
<organism evidence="7 8">
    <name type="scientific">Verticillium dahliae</name>
    <name type="common">Verticillium wilt</name>
    <dbReference type="NCBI Taxonomy" id="27337"/>
    <lineage>
        <taxon>Eukaryota</taxon>
        <taxon>Fungi</taxon>
        <taxon>Dikarya</taxon>
        <taxon>Ascomycota</taxon>
        <taxon>Pezizomycotina</taxon>
        <taxon>Sordariomycetes</taxon>
        <taxon>Hypocreomycetidae</taxon>
        <taxon>Glomerellales</taxon>
        <taxon>Plectosphaerellaceae</taxon>
        <taxon>Verticillium</taxon>
    </lineage>
</organism>
<dbReference type="Pfam" id="PF00172">
    <property type="entry name" value="Zn_clus"/>
    <property type="match status" value="1"/>
</dbReference>
<evidence type="ECO:0000313" key="8">
    <source>
        <dbReference type="Proteomes" id="UP000288725"/>
    </source>
</evidence>
<feature type="region of interest" description="Disordered" evidence="5">
    <location>
        <begin position="83"/>
        <end position="132"/>
    </location>
</feature>
<dbReference type="GO" id="GO:0000981">
    <property type="term" value="F:DNA-binding transcription factor activity, RNA polymerase II-specific"/>
    <property type="evidence" value="ECO:0007669"/>
    <property type="project" value="InterPro"/>
</dbReference>
<reference evidence="7 8" key="1">
    <citation type="submission" date="2018-12" db="EMBL/GenBank/DDBJ databases">
        <title>Genome of Verticillium dahliae isolate Getta Getta.</title>
        <authorList>
            <person name="Gardiner D.M."/>
        </authorList>
    </citation>
    <scope>NUCLEOTIDE SEQUENCE [LARGE SCALE GENOMIC DNA]</scope>
    <source>
        <strain evidence="7 8">Getta Getta</strain>
    </source>
</reference>
<dbReference type="Pfam" id="PF04082">
    <property type="entry name" value="Fungal_trans"/>
    <property type="match status" value="1"/>
</dbReference>
<dbReference type="AlphaFoldDB" id="A0A444RUG3"/>
<dbReference type="PROSITE" id="PS50048">
    <property type="entry name" value="ZN2_CY6_FUNGAL_2"/>
    <property type="match status" value="1"/>
</dbReference>
<feature type="domain" description="Zn(2)-C6 fungal-type" evidence="6">
    <location>
        <begin position="26"/>
        <end position="55"/>
    </location>
</feature>
<dbReference type="GO" id="GO:0006351">
    <property type="term" value="P:DNA-templated transcription"/>
    <property type="evidence" value="ECO:0007669"/>
    <property type="project" value="InterPro"/>
</dbReference>
<dbReference type="GO" id="GO:0000978">
    <property type="term" value="F:RNA polymerase II cis-regulatory region sequence-specific DNA binding"/>
    <property type="evidence" value="ECO:0007669"/>
    <property type="project" value="TreeGrafter"/>
</dbReference>
<proteinExistence type="predicted"/>
<dbReference type="SMART" id="SM00066">
    <property type="entry name" value="GAL4"/>
    <property type="match status" value="1"/>
</dbReference>
<keyword evidence="3" id="KW-0804">Transcription</keyword>
<dbReference type="GO" id="GO:0008270">
    <property type="term" value="F:zinc ion binding"/>
    <property type="evidence" value="ECO:0007669"/>
    <property type="project" value="InterPro"/>
</dbReference>
<dbReference type="PROSITE" id="PS00463">
    <property type="entry name" value="ZN2_CY6_FUNGAL_1"/>
    <property type="match status" value="1"/>
</dbReference>
<dbReference type="InterPro" id="IPR036864">
    <property type="entry name" value="Zn2-C6_fun-type_DNA-bd_sf"/>
</dbReference>
<evidence type="ECO:0000313" key="7">
    <source>
        <dbReference type="EMBL" id="RXG44759.1"/>
    </source>
</evidence>
<dbReference type="InterPro" id="IPR001138">
    <property type="entry name" value="Zn2Cys6_DnaBD"/>
</dbReference>
<dbReference type="SMART" id="SM00906">
    <property type="entry name" value="Fungal_trans"/>
    <property type="match status" value="1"/>
</dbReference>
<evidence type="ECO:0000256" key="2">
    <source>
        <dbReference type="ARBA" id="ARBA00023015"/>
    </source>
</evidence>
<protein>
    <recommendedName>
        <fullName evidence="6">Zn(2)-C6 fungal-type domain-containing protein</fullName>
    </recommendedName>
</protein>
<keyword evidence="2" id="KW-0805">Transcription regulation</keyword>
<dbReference type="InterPro" id="IPR007219">
    <property type="entry name" value="XnlR_reg_dom"/>
</dbReference>
<evidence type="ECO:0000256" key="1">
    <source>
        <dbReference type="ARBA" id="ARBA00022723"/>
    </source>
</evidence>
<comment type="caution">
    <text evidence="7">The sequence shown here is derived from an EMBL/GenBank/DDBJ whole genome shotgun (WGS) entry which is preliminary data.</text>
</comment>
<dbReference type="PANTHER" id="PTHR47424">
    <property type="entry name" value="REGULATORY PROTEIN GAL4"/>
    <property type="match status" value="1"/>
</dbReference>
<dbReference type="GO" id="GO:0000435">
    <property type="term" value="P:positive regulation of transcription from RNA polymerase II promoter by galactose"/>
    <property type="evidence" value="ECO:0007669"/>
    <property type="project" value="TreeGrafter"/>
</dbReference>
<keyword evidence="1" id="KW-0479">Metal-binding</keyword>
<name>A0A444RUG3_VERDA</name>
<dbReference type="EMBL" id="RSDZ01000076">
    <property type="protein sequence ID" value="RXG44759.1"/>
    <property type="molecule type" value="Genomic_DNA"/>
</dbReference>
<evidence type="ECO:0000256" key="5">
    <source>
        <dbReference type="SAM" id="MobiDB-lite"/>
    </source>
</evidence>
<dbReference type="Gene3D" id="4.10.240.10">
    <property type="entry name" value="Zn(2)-C6 fungal-type DNA-binding domain"/>
    <property type="match status" value="1"/>
</dbReference>
<dbReference type="Proteomes" id="UP000288725">
    <property type="component" value="Chromosome 3"/>
</dbReference>
<dbReference type="SUPFAM" id="SSF57701">
    <property type="entry name" value="Zn2/Cys6 DNA-binding domain"/>
    <property type="match status" value="1"/>
</dbReference>
<evidence type="ECO:0000256" key="4">
    <source>
        <dbReference type="ARBA" id="ARBA00023242"/>
    </source>
</evidence>
<dbReference type="PANTHER" id="PTHR47424:SF15">
    <property type="entry name" value="ZN(II)2CYS6 TRANSCRIPTION FACTOR (EUROFUNG)"/>
    <property type="match status" value="1"/>
</dbReference>
<evidence type="ECO:0000256" key="3">
    <source>
        <dbReference type="ARBA" id="ARBA00023163"/>
    </source>
</evidence>
<gene>
    <name evidence="7" type="ORF">VDGE_02539</name>
</gene>